<reference evidence="4 5" key="1">
    <citation type="submission" date="2016-11" db="EMBL/GenBank/DDBJ databases">
        <title>The macronuclear genome of Stentor coeruleus: a giant cell with tiny introns.</title>
        <authorList>
            <person name="Slabodnick M."/>
            <person name="Ruby J.G."/>
            <person name="Reiff S.B."/>
            <person name="Swart E.C."/>
            <person name="Gosai S."/>
            <person name="Prabakaran S."/>
            <person name="Witkowska E."/>
            <person name="Larue G.E."/>
            <person name="Fisher S."/>
            <person name="Freeman R.M."/>
            <person name="Gunawardena J."/>
            <person name="Chu W."/>
            <person name="Stover N.A."/>
            <person name="Gregory B.D."/>
            <person name="Nowacki M."/>
            <person name="Derisi J."/>
            <person name="Roy S.W."/>
            <person name="Marshall W.F."/>
            <person name="Sood P."/>
        </authorList>
    </citation>
    <scope>NUCLEOTIDE SEQUENCE [LARGE SCALE GENOMIC DNA]</scope>
    <source>
        <strain evidence="4">WM001</strain>
    </source>
</reference>
<dbReference type="Proteomes" id="UP000187209">
    <property type="component" value="Unassembled WGS sequence"/>
</dbReference>
<accession>A0A1R2AU36</accession>
<dbReference type="GO" id="GO:0005634">
    <property type="term" value="C:nucleus"/>
    <property type="evidence" value="ECO:0007669"/>
    <property type="project" value="UniProtKB-UniRule"/>
</dbReference>
<sequence>MDQELSNPLKQIVEKNIEKIEEMNDLHNQDKVLEENKETVSKTIINEVIKENLPIATDSNLNPKIELLSIEPSHIENPKKIQESHDEIKNLPEGQISLSIENTPAKYSETIVSVEESKNLVPEEKVNSDEPAKTLTPGGSSNEDKTPPSITVPPPVKKQLSPFQVFLNSKKPELLKENPSATHKEIVLKVTQLWGQLTEVEKRQYSL</sequence>
<comment type="caution">
    <text evidence="4">The sequence shown here is derived from an EMBL/GenBank/DDBJ whole genome shotgun (WGS) entry which is preliminary data.</text>
</comment>
<feature type="compositionally biased region" description="Basic and acidic residues" evidence="2">
    <location>
        <begin position="118"/>
        <end position="132"/>
    </location>
</feature>
<dbReference type="InterPro" id="IPR009071">
    <property type="entry name" value="HMG_box_dom"/>
</dbReference>
<dbReference type="InterPro" id="IPR036910">
    <property type="entry name" value="HMG_box_dom_sf"/>
</dbReference>
<dbReference type="PROSITE" id="PS50118">
    <property type="entry name" value="HMG_BOX_2"/>
    <property type="match status" value="1"/>
</dbReference>
<dbReference type="OrthoDB" id="326976at2759"/>
<evidence type="ECO:0000256" key="1">
    <source>
        <dbReference type="PROSITE-ProRule" id="PRU00267"/>
    </source>
</evidence>
<proteinExistence type="predicted"/>
<keyword evidence="1" id="KW-0539">Nucleus</keyword>
<dbReference type="AlphaFoldDB" id="A0A1R2AU36"/>
<evidence type="ECO:0000256" key="2">
    <source>
        <dbReference type="SAM" id="MobiDB-lite"/>
    </source>
</evidence>
<protein>
    <recommendedName>
        <fullName evidence="3">HMG box domain-containing protein</fullName>
    </recommendedName>
</protein>
<dbReference type="Gene3D" id="1.10.30.10">
    <property type="entry name" value="High mobility group box domain"/>
    <property type="match status" value="1"/>
</dbReference>
<dbReference type="GO" id="GO:0003677">
    <property type="term" value="F:DNA binding"/>
    <property type="evidence" value="ECO:0007669"/>
    <property type="project" value="UniProtKB-UniRule"/>
</dbReference>
<dbReference type="SUPFAM" id="SSF47095">
    <property type="entry name" value="HMG-box"/>
    <property type="match status" value="1"/>
</dbReference>
<keyword evidence="5" id="KW-1185">Reference proteome</keyword>
<organism evidence="4 5">
    <name type="scientific">Stentor coeruleus</name>
    <dbReference type="NCBI Taxonomy" id="5963"/>
    <lineage>
        <taxon>Eukaryota</taxon>
        <taxon>Sar</taxon>
        <taxon>Alveolata</taxon>
        <taxon>Ciliophora</taxon>
        <taxon>Postciliodesmatophora</taxon>
        <taxon>Heterotrichea</taxon>
        <taxon>Heterotrichida</taxon>
        <taxon>Stentoridae</taxon>
        <taxon>Stentor</taxon>
    </lineage>
</organism>
<gene>
    <name evidence="4" type="ORF">SteCoe_34667</name>
</gene>
<evidence type="ECO:0000313" key="4">
    <source>
        <dbReference type="EMBL" id="OMJ68016.1"/>
    </source>
</evidence>
<dbReference type="CDD" id="cd00084">
    <property type="entry name" value="HMG-box_SF"/>
    <property type="match status" value="1"/>
</dbReference>
<dbReference type="Pfam" id="PF00505">
    <property type="entry name" value="HMG_box"/>
    <property type="match status" value="1"/>
</dbReference>
<keyword evidence="1" id="KW-0238">DNA-binding</keyword>
<feature type="DNA-binding region" description="HMG box" evidence="1">
    <location>
        <begin position="156"/>
        <end position="207"/>
    </location>
</feature>
<feature type="region of interest" description="Disordered" evidence="2">
    <location>
        <begin position="118"/>
        <end position="157"/>
    </location>
</feature>
<evidence type="ECO:0000259" key="3">
    <source>
        <dbReference type="PROSITE" id="PS50118"/>
    </source>
</evidence>
<dbReference type="EMBL" id="MPUH01001401">
    <property type="protein sequence ID" value="OMJ68016.1"/>
    <property type="molecule type" value="Genomic_DNA"/>
</dbReference>
<feature type="domain" description="HMG box" evidence="3">
    <location>
        <begin position="156"/>
        <end position="207"/>
    </location>
</feature>
<evidence type="ECO:0000313" key="5">
    <source>
        <dbReference type="Proteomes" id="UP000187209"/>
    </source>
</evidence>
<name>A0A1R2AU36_9CILI</name>